<dbReference type="PANTHER" id="PTHR36710">
    <property type="entry name" value="PECTINESTERASE INHIBITOR-LIKE"/>
    <property type="match status" value="1"/>
</dbReference>
<dbReference type="NCBIfam" id="TIGR01614">
    <property type="entry name" value="PME_inhib"/>
    <property type="match status" value="1"/>
</dbReference>
<dbReference type="Pfam" id="PF04043">
    <property type="entry name" value="PMEI"/>
    <property type="match status" value="1"/>
</dbReference>
<keyword evidence="8" id="KW-1185">Reference proteome</keyword>
<dbReference type="SUPFAM" id="SSF101148">
    <property type="entry name" value="Plant invertase/pectin methylesterase inhibitor"/>
    <property type="match status" value="1"/>
</dbReference>
<protein>
    <recommendedName>
        <fullName evidence="6">Pectinesterase inhibitor domain-containing protein</fullName>
    </recommendedName>
</protein>
<sequence length="209" mass="23444">MAICNTSSVLILISIILVTVTPSSASNQMTGIEIKHLCSKTSNSARCYKLLKSNHHTDCLAGSSVDLAYNKANKIRSELNSFSKATHDSHMRNIYNSCSKNYDDAIRDLEVAKQNLNSDIKGKNQEVKFIVSIVKPRPRWAKRSFDSNDYQNIPEQVDDIEEELESCRHELDEGASDPAHIGDRNKEFGVYVDLLMGAIDCLLQENYSN</sequence>
<organism evidence="7 8">
    <name type="scientific">Buddleja alternifolia</name>
    <dbReference type="NCBI Taxonomy" id="168488"/>
    <lineage>
        <taxon>Eukaryota</taxon>
        <taxon>Viridiplantae</taxon>
        <taxon>Streptophyta</taxon>
        <taxon>Embryophyta</taxon>
        <taxon>Tracheophyta</taxon>
        <taxon>Spermatophyta</taxon>
        <taxon>Magnoliopsida</taxon>
        <taxon>eudicotyledons</taxon>
        <taxon>Gunneridae</taxon>
        <taxon>Pentapetalae</taxon>
        <taxon>asterids</taxon>
        <taxon>lamiids</taxon>
        <taxon>Lamiales</taxon>
        <taxon>Scrophulariaceae</taxon>
        <taxon>Buddlejeae</taxon>
        <taxon>Buddleja</taxon>
    </lineage>
</organism>
<evidence type="ECO:0000256" key="5">
    <source>
        <dbReference type="SAM" id="SignalP"/>
    </source>
</evidence>
<dbReference type="CDD" id="cd15797">
    <property type="entry name" value="PMEI"/>
    <property type="match status" value="1"/>
</dbReference>
<dbReference type="GO" id="GO:0046910">
    <property type="term" value="F:pectinesterase inhibitor activity"/>
    <property type="evidence" value="ECO:0007669"/>
    <property type="project" value="InterPro"/>
</dbReference>
<keyword evidence="4" id="KW-0175">Coiled coil</keyword>
<evidence type="ECO:0000256" key="4">
    <source>
        <dbReference type="SAM" id="Coils"/>
    </source>
</evidence>
<dbReference type="InterPro" id="IPR006501">
    <property type="entry name" value="Pectinesterase_inhib_dom"/>
</dbReference>
<dbReference type="Proteomes" id="UP000826271">
    <property type="component" value="Unassembled WGS sequence"/>
</dbReference>
<evidence type="ECO:0000313" key="8">
    <source>
        <dbReference type="Proteomes" id="UP000826271"/>
    </source>
</evidence>
<dbReference type="InterPro" id="IPR052421">
    <property type="entry name" value="PCW_Enzyme_Inhibitor"/>
</dbReference>
<evidence type="ECO:0000259" key="6">
    <source>
        <dbReference type="Pfam" id="PF04043"/>
    </source>
</evidence>
<dbReference type="InterPro" id="IPR035513">
    <property type="entry name" value="Invertase/methylesterase_inhib"/>
</dbReference>
<dbReference type="PANTHER" id="PTHR36710:SF18">
    <property type="entry name" value="PECTINESTERASE INHIBITOR 5-RELATED"/>
    <property type="match status" value="1"/>
</dbReference>
<keyword evidence="2" id="KW-1015">Disulfide bond</keyword>
<dbReference type="AlphaFoldDB" id="A0AAV6XUK2"/>
<evidence type="ECO:0000256" key="2">
    <source>
        <dbReference type="ARBA" id="ARBA00023157"/>
    </source>
</evidence>
<evidence type="ECO:0000256" key="1">
    <source>
        <dbReference type="ARBA" id="ARBA00022729"/>
    </source>
</evidence>
<feature type="chain" id="PRO_5043417396" description="Pectinesterase inhibitor domain-containing protein" evidence="5">
    <location>
        <begin position="26"/>
        <end position="209"/>
    </location>
</feature>
<dbReference type="Gene3D" id="1.20.140.40">
    <property type="entry name" value="Invertase/pectin methylesterase inhibitor family protein"/>
    <property type="match status" value="1"/>
</dbReference>
<name>A0AAV6XUK2_9LAMI</name>
<evidence type="ECO:0000256" key="3">
    <source>
        <dbReference type="ARBA" id="ARBA00038471"/>
    </source>
</evidence>
<dbReference type="EMBL" id="WHWC01000003">
    <property type="protein sequence ID" value="KAG8385145.1"/>
    <property type="molecule type" value="Genomic_DNA"/>
</dbReference>
<feature type="coiled-coil region" evidence="4">
    <location>
        <begin position="99"/>
        <end position="126"/>
    </location>
</feature>
<comment type="caution">
    <text evidence="7">The sequence shown here is derived from an EMBL/GenBank/DDBJ whole genome shotgun (WGS) entry which is preliminary data.</text>
</comment>
<feature type="domain" description="Pectinesterase inhibitor" evidence="6">
    <location>
        <begin position="34"/>
        <end position="123"/>
    </location>
</feature>
<evidence type="ECO:0000313" key="7">
    <source>
        <dbReference type="EMBL" id="KAG8385145.1"/>
    </source>
</evidence>
<accession>A0AAV6XUK2</accession>
<comment type="similarity">
    <text evidence="3">Belongs to the PMEI family.</text>
</comment>
<gene>
    <name evidence="7" type="ORF">BUALT_Bualt03G0011300</name>
</gene>
<feature type="signal peptide" evidence="5">
    <location>
        <begin position="1"/>
        <end position="25"/>
    </location>
</feature>
<dbReference type="InterPro" id="IPR034086">
    <property type="entry name" value="PMEI_plant"/>
</dbReference>
<keyword evidence="1 5" id="KW-0732">Signal</keyword>
<reference evidence="7" key="1">
    <citation type="submission" date="2019-10" db="EMBL/GenBank/DDBJ databases">
        <authorList>
            <person name="Zhang R."/>
            <person name="Pan Y."/>
            <person name="Wang J."/>
            <person name="Ma R."/>
            <person name="Yu S."/>
        </authorList>
    </citation>
    <scope>NUCLEOTIDE SEQUENCE</scope>
    <source>
        <strain evidence="7">LA-IB0</strain>
        <tissue evidence="7">Leaf</tissue>
    </source>
</reference>
<proteinExistence type="inferred from homology"/>